<accession>A0ABV9HVI5</accession>
<evidence type="ECO:0000256" key="1">
    <source>
        <dbReference type="SAM" id="Phobius"/>
    </source>
</evidence>
<keyword evidence="1" id="KW-0812">Transmembrane</keyword>
<evidence type="ECO:0000313" key="2">
    <source>
        <dbReference type="EMBL" id="MFC4634169.1"/>
    </source>
</evidence>
<organism evidence="2 3">
    <name type="scientific">Dokdonia ponticola</name>
    <dbReference type="NCBI Taxonomy" id="2041041"/>
    <lineage>
        <taxon>Bacteria</taxon>
        <taxon>Pseudomonadati</taxon>
        <taxon>Bacteroidota</taxon>
        <taxon>Flavobacteriia</taxon>
        <taxon>Flavobacteriales</taxon>
        <taxon>Flavobacteriaceae</taxon>
        <taxon>Dokdonia</taxon>
    </lineage>
</organism>
<proteinExistence type="predicted"/>
<name>A0ABV9HVI5_9FLAO</name>
<feature type="transmembrane region" description="Helical" evidence="1">
    <location>
        <begin position="6"/>
        <end position="25"/>
    </location>
</feature>
<evidence type="ECO:0000313" key="3">
    <source>
        <dbReference type="Proteomes" id="UP001596043"/>
    </source>
</evidence>
<comment type="caution">
    <text evidence="2">The sequence shown here is derived from an EMBL/GenBank/DDBJ whole genome shotgun (WGS) entry which is preliminary data.</text>
</comment>
<protein>
    <submittedName>
        <fullName evidence="2">Uncharacterized protein</fullName>
    </submittedName>
</protein>
<keyword evidence="3" id="KW-1185">Reference proteome</keyword>
<feature type="transmembrane region" description="Helical" evidence="1">
    <location>
        <begin position="37"/>
        <end position="59"/>
    </location>
</feature>
<dbReference type="RefSeq" id="WP_379978395.1">
    <property type="nucleotide sequence ID" value="NZ_JBHSFV010000005.1"/>
</dbReference>
<keyword evidence="1" id="KW-1133">Transmembrane helix</keyword>
<feature type="transmembrane region" description="Helical" evidence="1">
    <location>
        <begin position="95"/>
        <end position="113"/>
    </location>
</feature>
<sequence>MSIALSTLVLFFLLVPGILFRRFYYSEEFSKEYFKETFFGVFISTILPSLFFHFVWYFIVKIFGQQVDLFVLGDIVSQQPSSISFQNLQDNSVKILFYNLTMFIVAGAGGYWLKKIVRKEKWDRLYKFFRFQNSWHYILKGEFFDFPRAEITLDEDTVEDIELVFVDAIIEINGFSYLYDGILVDYELNGNNGLETISLTNAQRRKLNDDSVISKKGKKKDNSKKYYPIDGHIIVLKYCELKNLNFTYLTLDNDGDSFTPRLVE</sequence>
<gene>
    <name evidence="2" type="ORF">ACFO3O_09645</name>
</gene>
<keyword evidence="1" id="KW-0472">Membrane</keyword>
<dbReference type="EMBL" id="JBHSFV010000005">
    <property type="protein sequence ID" value="MFC4634169.1"/>
    <property type="molecule type" value="Genomic_DNA"/>
</dbReference>
<reference evidence="3" key="1">
    <citation type="journal article" date="2019" name="Int. J. Syst. Evol. Microbiol.">
        <title>The Global Catalogue of Microorganisms (GCM) 10K type strain sequencing project: providing services to taxonomists for standard genome sequencing and annotation.</title>
        <authorList>
            <consortium name="The Broad Institute Genomics Platform"/>
            <consortium name="The Broad Institute Genome Sequencing Center for Infectious Disease"/>
            <person name="Wu L."/>
            <person name="Ma J."/>
        </authorList>
    </citation>
    <scope>NUCLEOTIDE SEQUENCE [LARGE SCALE GENOMIC DNA]</scope>
    <source>
        <strain evidence="3">YJ-61-S</strain>
    </source>
</reference>
<dbReference type="Proteomes" id="UP001596043">
    <property type="component" value="Unassembled WGS sequence"/>
</dbReference>